<name>A0A6L6VI71_AGRVI</name>
<evidence type="ECO:0000256" key="4">
    <source>
        <dbReference type="ARBA" id="ARBA00023172"/>
    </source>
</evidence>
<dbReference type="Proteomes" id="UP000477951">
    <property type="component" value="Unassembled WGS sequence"/>
</dbReference>
<dbReference type="PANTHER" id="PTHR30349">
    <property type="entry name" value="PHAGE INTEGRASE-RELATED"/>
    <property type="match status" value="1"/>
</dbReference>
<keyword evidence="3" id="KW-0238">DNA-binding</keyword>
<reference evidence="6 7" key="1">
    <citation type="submission" date="2019-12" db="EMBL/GenBank/DDBJ databases">
        <title>Whole-genome sequencing of Allorhizobium vitis.</title>
        <authorList>
            <person name="Gan H.M."/>
            <person name="Szegedi E."/>
            <person name="Burr T."/>
            <person name="Savka M.A."/>
        </authorList>
    </citation>
    <scope>NUCLEOTIDE SEQUENCE [LARGE SCALE GENOMIC DNA]</scope>
    <source>
        <strain evidence="6 7">CG516</strain>
    </source>
</reference>
<dbReference type="RefSeq" id="WP_156615493.1">
    <property type="nucleotide sequence ID" value="NZ_WPHR01000016.1"/>
</dbReference>
<dbReference type="InterPro" id="IPR013762">
    <property type="entry name" value="Integrase-like_cat_sf"/>
</dbReference>
<dbReference type="AlphaFoldDB" id="A0A6L6VI71"/>
<dbReference type="Pfam" id="PF00589">
    <property type="entry name" value="Phage_integrase"/>
    <property type="match status" value="1"/>
</dbReference>
<dbReference type="EMBL" id="WPHR01000016">
    <property type="protein sequence ID" value="MUZ74505.1"/>
    <property type="molecule type" value="Genomic_DNA"/>
</dbReference>
<keyword evidence="2" id="KW-0229">DNA integration</keyword>
<evidence type="ECO:0000256" key="1">
    <source>
        <dbReference type="ARBA" id="ARBA00008857"/>
    </source>
</evidence>
<sequence length="174" mass="19454">MAELNPLRRRMIEDMTVRNLSPATQRSFLNAVQKFSLCFGRSSDDVHAFQVHLVSERISWASLNQIVCALRSFYGITLGQNDVPERIPYARKPRTLLVILSADEVQLLEAVSSLKERVALTSTYAAGLRVGEACGLKVEDGDSSQMVIHVRHGKGSKARYVMLYVELLGILRGY</sequence>
<proteinExistence type="inferred from homology"/>
<dbReference type="PROSITE" id="PS51898">
    <property type="entry name" value="TYR_RECOMBINASE"/>
    <property type="match status" value="1"/>
</dbReference>
<feature type="domain" description="Tyr recombinase" evidence="5">
    <location>
        <begin position="91"/>
        <end position="174"/>
    </location>
</feature>
<dbReference type="SUPFAM" id="SSF56349">
    <property type="entry name" value="DNA breaking-rejoining enzymes"/>
    <property type="match status" value="1"/>
</dbReference>
<dbReference type="InterPro" id="IPR002104">
    <property type="entry name" value="Integrase_catalytic"/>
</dbReference>
<evidence type="ECO:0000259" key="5">
    <source>
        <dbReference type="PROSITE" id="PS51898"/>
    </source>
</evidence>
<evidence type="ECO:0000313" key="7">
    <source>
        <dbReference type="Proteomes" id="UP000477951"/>
    </source>
</evidence>
<dbReference type="GO" id="GO:0003677">
    <property type="term" value="F:DNA binding"/>
    <property type="evidence" value="ECO:0007669"/>
    <property type="project" value="UniProtKB-KW"/>
</dbReference>
<evidence type="ECO:0000256" key="3">
    <source>
        <dbReference type="ARBA" id="ARBA00023125"/>
    </source>
</evidence>
<dbReference type="InterPro" id="IPR011010">
    <property type="entry name" value="DNA_brk_join_enz"/>
</dbReference>
<dbReference type="InterPro" id="IPR010998">
    <property type="entry name" value="Integrase_recombinase_N"/>
</dbReference>
<comment type="caution">
    <text evidence="6">The sequence shown here is derived from an EMBL/GenBank/DDBJ whole genome shotgun (WGS) entry which is preliminary data.</text>
</comment>
<keyword evidence="4" id="KW-0233">DNA recombination</keyword>
<dbReference type="PANTHER" id="PTHR30349:SF41">
    <property type="entry name" value="INTEGRASE_RECOMBINASE PROTEIN MJ0367-RELATED"/>
    <property type="match status" value="1"/>
</dbReference>
<dbReference type="Gene3D" id="1.10.150.130">
    <property type="match status" value="1"/>
</dbReference>
<accession>A0A6L6VI71</accession>
<dbReference type="Gene3D" id="1.10.443.10">
    <property type="entry name" value="Intergrase catalytic core"/>
    <property type="match status" value="1"/>
</dbReference>
<dbReference type="Pfam" id="PF13495">
    <property type="entry name" value="Phage_int_SAM_4"/>
    <property type="match status" value="1"/>
</dbReference>
<evidence type="ECO:0000313" key="6">
    <source>
        <dbReference type="EMBL" id="MUZ74505.1"/>
    </source>
</evidence>
<comment type="similarity">
    <text evidence="1">Belongs to the 'phage' integrase family.</text>
</comment>
<dbReference type="InterPro" id="IPR004107">
    <property type="entry name" value="Integrase_SAM-like_N"/>
</dbReference>
<gene>
    <name evidence="6" type="ORF">GOZ90_17595</name>
</gene>
<dbReference type="GO" id="GO:0006310">
    <property type="term" value="P:DNA recombination"/>
    <property type="evidence" value="ECO:0007669"/>
    <property type="project" value="UniProtKB-KW"/>
</dbReference>
<dbReference type="InterPro" id="IPR050090">
    <property type="entry name" value="Tyrosine_recombinase_XerCD"/>
</dbReference>
<protein>
    <submittedName>
        <fullName evidence="6">Tyrosine-type recombinase/integrase</fullName>
    </submittedName>
</protein>
<dbReference type="GO" id="GO:0015074">
    <property type="term" value="P:DNA integration"/>
    <property type="evidence" value="ECO:0007669"/>
    <property type="project" value="UniProtKB-KW"/>
</dbReference>
<evidence type="ECO:0000256" key="2">
    <source>
        <dbReference type="ARBA" id="ARBA00022908"/>
    </source>
</evidence>
<organism evidence="6 7">
    <name type="scientific">Agrobacterium vitis</name>
    <name type="common">Rhizobium vitis</name>
    <dbReference type="NCBI Taxonomy" id="373"/>
    <lineage>
        <taxon>Bacteria</taxon>
        <taxon>Pseudomonadati</taxon>
        <taxon>Pseudomonadota</taxon>
        <taxon>Alphaproteobacteria</taxon>
        <taxon>Hyphomicrobiales</taxon>
        <taxon>Rhizobiaceae</taxon>
        <taxon>Rhizobium/Agrobacterium group</taxon>
        <taxon>Agrobacterium</taxon>
    </lineage>
</organism>